<protein>
    <submittedName>
        <fullName evidence="2">Uncharacterized protein</fullName>
    </submittedName>
</protein>
<organism evidence="2 3">
    <name type="scientific">Fusarium piperis</name>
    <dbReference type="NCBI Taxonomy" id="1435070"/>
    <lineage>
        <taxon>Eukaryota</taxon>
        <taxon>Fungi</taxon>
        <taxon>Dikarya</taxon>
        <taxon>Ascomycota</taxon>
        <taxon>Pezizomycotina</taxon>
        <taxon>Sordariomycetes</taxon>
        <taxon>Hypocreomycetidae</taxon>
        <taxon>Hypocreales</taxon>
        <taxon>Nectriaceae</taxon>
        <taxon>Fusarium</taxon>
        <taxon>Fusarium solani species complex</taxon>
    </lineage>
</organism>
<dbReference type="AlphaFoldDB" id="A0A9W8W243"/>
<dbReference type="Proteomes" id="UP001140502">
    <property type="component" value="Unassembled WGS sequence"/>
</dbReference>
<keyword evidence="3" id="KW-1185">Reference proteome</keyword>
<feature type="region of interest" description="Disordered" evidence="1">
    <location>
        <begin position="79"/>
        <end position="101"/>
    </location>
</feature>
<proteinExistence type="predicted"/>
<name>A0A9W8W243_9HYPO</name>
<reference evidence="2" key="1">
    <citation type="submission" date="2022-10" db="EMBL/GenBank/DDBJ databases">
        <title>Tapping the CABI collections for fungal endophytes: first genome assemblies for Collariella, Neodidymelliopsis, Ascochyta clinopodiicola, Didymella pomorum, Didymosphaeria variabile, Neocosmospora piperis and Neocucurbitaria cava.</title>
        <authorList>
            <person name="Hill R."/>
        </authorList>
    </citation>
    <scope>NUCLEOTIDE SEQUENCE</scope>
    <source>
        <strain evidence="2">IMI 366586</strain>
    </source>
</reference>
<gene>
    <name evidence="2" type="ORF">N0V84_012684</name>
</gene>
<evidence type="ECO:0000313" key="3">
    <source>
        <dbReference type="Proteomes" id="UP001140502"/>
    </source>
</evidence>
<evidence type="ECO:0000313" key="2">
    <source>
        <dbReference type="EMBL" id="KAJ4307504.1"/>
    </source>
</evidence>
<sequence>MVGIRFDREILPVLVETRILEAAQNVPKYFLYASPLFVAQFVRPLGKAFLRCHRKLRTFLQLFPSPDPKAVDIAHEILEDKGSEGNSPGDSGAEADLKSQG</sequence>
<dbReference type="EMBL" id="JAPEUR010000731">
    <property type="protein sequence ID" value="KAJ4307504.1"/>
    <property type="molecule type" value="Genomic_DNA"/>
</dbReference>
<accession>A0A9W8W243</accession>
<comment type="caution">
    <text evidence="2">The sequence shown here is derived from an EMBL/GenBank/DDBJ whole genome shotgun (WGS) entry which is preliminary data.</text>
</comment>
<evidence type="ECO:0000256" key="1">
    <source>
        <dbReference type="SAM" id="MobiDB-lite"/>
    </source>
</evidence>